<comment type="subunit">
    <text evidence="9">Associates with 90S and pre-40S pre-ribosomal particles.</text>
</comment>
<dbReference type="PANTHER" id="PTHR21738:SF0">
    <property type="entry name" value="RIBOSOMAL RNA PROCESSING PROTEIN 36 HOMOLOG"/>
    <property type="match status" value="1"/>
</dbReference>
<evidence type="ECO:0000256" key="9">
    <source>
        <dbReference type="RuleBase" id="RU368027"/>
    </source>
</evidence>
<feature type="compositionally biased region" description="Basic and acidic residues" evidence="10">
    <location>
        <begin position="214"/>
        <end position="242"/>
    </location>
</feature>
<keyword evidence="12" id="KW-1185">Reference proteome</keyword>
<dbReference type="GO" id="GO:0000462">
    <property type="term" value="P:maturation of SSU-rRNA from tricistronic rRNA transcript (SSU-rRNA, 5.8S rRNA, LSU-rRNA)"/>
    <property type="evidence" value="ECO:0007669"/>
    <property type="project" value="TreeGrafter"/>
</dbReference>
<comment type="subcellular location">
    <subcellularLocation>
        <location evidence="1 9">Nucleus</location>
        <location evidence="1 9">Nucleolus</location>
    </subcellularLocation>
</comment>
<sequence length="299" mass="35619">MISMRNKKEKKQPIESESEEEDYGYDYDSQEEQEDPSEEDLDASEQEDLEESELEDEEEDKAAQMAKIKRDLAHVSFEQLTEIKGKMEPNHEKKKISKAQILQDLKGAASKIKKPKSKLSKEEMKRENKHRPMEISSKRAVGRFREVVPIQAEKRRDPRFDKLSGQLNQDLFEKSYGFLNDYKKSEMDMLKQRLKKEKDPEEQEKLKALLTKMVSKEKQEQEKKRKQALLRERKKQEAELVKQGKTPYFLKRSEKRKLDLMDRYEKLGAKSVDRILEKRRKKNQAKDRKHLPFKRRSAD</sequence>
<dbReference type="GO" id="GO:0005730">
    <property type="term" value="C:nucleolus"/>
    <property type="evidence" value="ECO:0007669"/>
    <property type="project" value="UniProtKB-SubCell"/>
</dbReference>
<gene>
    <name evidence="11" type="primary">RRP36</name>
    <name evidence="11" type="ORF">CU098_009117</name>
</gene>
<dbReference type="OrthoDB" id="448446at2759"/>
<evidence type="ECO:0000256" key="10">
    <source>
        <dbReference type="SAM" id="MobiDB-lite"/>
    </source>
</evidence>
<keyword evidence="5" id="KW-0175">Coiled coil</keyword>
<dbReference type="InterPro" id="IPR009292">
    <property type="entry name" value="RRP36"/>
</dbReference>
<dbReference type="GO" id="GO:0030686">
    <property type="term" value="C:90S preribosome"/>
    <property type="evidence" value="ECO:0007669"/>
    <property type="project" value="TreeGrafter"/>
</dbReference>
<protein>
    <recommendedName>
        <fullName evidence="9">rRNA biogenesis protein RRP36</fullName>
    </recommendedName>
</protein>
<keyword evidence="6 9" id="KW-0539">Nucleus</keyword>
<dbReference type="Proteomes" id="UP000253551">
    <property type="component" value="Unassembled WGS sequence"/>
</dbReference>
<dbReference type="Pfam" id="PF06102">
    <property type="entry name" value="RRP36"/>
    <property type="match status" value="1"/>
</dbReference>
<evidence type="ECO:0000256" key="4">
    <source>
        <dbReference type="ARBA" id="ARBA00022552"/>
    </source>
</evidence>
<accession>A0A367KJN3</accession>
<dbReference type="EMBL" id="PJQM01001425">
    <property type="protein sequence ID" value="RCI02368.1"/>
    <property type="molecule type" value="Genomic_DNA"/>
</dbReference>
<feature type="compositionally biased region" description="Acidic residues" evidence="10">
    <location>
        <begin position="16"/>
        <end position="60"/>
    </location>
</feature>
<keyword evidence="4 9" id="KW-0698">rRNA processing</keyword>
<evidence type="ECO:0000256" key="2">
    <source>
        <dbReference type="ARBA" id="ARBA00009418"/>
    </source>
</evidence>
<evidence type="ECO:0000256" key="6">
    <source>
        <dbReference type="ARBA" id="ARBA00023242"/>
    </source>
</evidence>
<evidence type="ECO:0000256" key="7">
    <source>
        <dbReference type="ARBA" id="ARBA00023274"/>
    </source>
</evidence>
<dbReference type="PANTHER" id="PTHR21738">
    <property type="entry name" value="RIBOSOMAL RNA PROCESSING PROTEIN 36 HOMOLOG"/>
    <property type="match status" value="1"/>
</dbReference>
<comment type="similarity">
    <text evidence="2 9">Belongs to the RRP36 family.</text>
</comment>
<feature type="region of interest" description="Disordered" evidence="10">
    <location>
        <begin position="107"/>
        <end position="140"/>
    </location>
</feature>
<feature type="compositionally biased region" description="Basic residues" evidence="10">
    <location>
        <begin position="1"/>
        <end position="10"/>
    </location>
</feature>
<dbReference type="AlphaFoldDB" id="A0A367KJN3"/>
<name>A0A367KJN3_RHIST</name>
<feature type="compositionally biased region" description="Basic and acidic residues" evidence="10">
    <location>
        <begin position="119"/>
        <end position="137"/>
    </location>
</feature>
<comment type="function">
    <text evidence="8 9">Component of the 90S pre-ribosome involved in the maturation of rRNAs. Required for early cleavages of the pre-RNAs in the 40S ribosomal subunit maturation pathway.</text>
</comment>
<feature type="region of interest" description="Disordered" evidence="10">
    <location>
        <begin position="1"/>
        <end position="65"/>
    </location>
</feature>
<evidence type="ECO:0000256" key="3">
    <source>
        <dbReference type="ARBA" id="ARBA00022517"/>
    </source>
</evidence>
<keyword evidence="7 9" id="KW-0687">Ribonucleoprotein</keyword>
<comment type="caution">
    <text evidence="11">The sequence shown here is derived from an EMBL/GenBank/DDBJ whole genome shotgun (WGS) entry which is preliminary data.</text>
</comment>
<proteinExistence type="inferred from homology"/>
<organism evidence="11 12">
    <name type="scientific">Rhizopus stolonifer</name>
    <name type="common">Rhizopus nigricans</name>
    <dbReference type="NCBI Taxonomy" id="4846"/>
    <lineage>
        <taxon>Eukaryota</taxon>
        <taxon>Fungi</taxon>
        <taxon>Fungi incertae sedis</taxon>
        <taxon>Mucoromycota</taxon>
        <taxon>Mucoromycotina</taxon>
        <taxon>Mucoromycetes</taxon>
        <taxon>Mucorales</taxon>
        <taxon>Mucorineae</taxon>
        <taxon>Rhizopodaceae</taxon>
        <taxon>Rhizopus</taxon>
    </lineage>
</organism>
<keyword evidence="3 9" id="KW-0690">Ribosome biogenesis</keyword>
<evidence type="ECO:0000256" key="5">
    <source>
        <dbReference type="ARBA" id="ARBA00023054"/>
    </source>
</evidence>
<evidence type="ECO:0000256" key="8">
    <source>
        <dbReference type="ARBA" id="ARBA00025053"/>
    </source>
</evidence>
<reference evidence="11 12" key="1">
    <citation type="journal article" date="2018" name="G3 (Bethesda)">
        <title>Phylogenetic and Phylogenomic Definition of Rhizopus Species.</title>
        <authorList>
            <person name="Gryganskyi A.P."/>
            <person name="Golan J."/>
            <person name="Dolatabadi S."/>
            <person name="Mondo S."/>
            <person name="Robb S."/>
            <person name="Idnurm A."/>
            <person name="Muszewska A."/>
            <person name="Steczkiewicz K."/>
            <person name="Masonjones S."/>
            <person name="Liao H.L."/>
            <person name="Gajdeczka M.T."/>
            <person name="Anike F."/>
            <person name="Vuek A."/>
            <person name="Anishchenko I.M."/>
            <person name="Voigt K."/>
            <person name="de Hoog G.S."/>
            <person name="Smith M.E."/>
            <person name="Heitman J."/>
            <person name="Vilgalys R."/>
            <person name="Stajich J.E."/>
        </authorList>
    </citation>
    <scope>NUCLEOTIDE SEQUENCE [LARGE SCALE GENOMIC DNA]</scope>
    <source>
        <strain evidence="11 12">LSU 92-RS-03</strain>
    </source>
</reference>
<feature type="compositionally biased region" description="Basic residues" evidence="10">
    <location>
        <begin position="277"/>
        <end position="299"/>
    </location>
</feature>
<evidence type="ECO:0000313" key="12">
    <source>
        <dbReference type="Proteomes" id="UP000253551"/>
    </source>
</evidence>
<feature type="region of interest" description="Disordered" evidence="10">
    <location>
        <begin position="213"/>
        <end position="246"/>
    </location>
</feature>
<feature type="region of interest" description="Disordered" evidence="10">
    <location>
        <begin position="275"/>
        <end position="299"/>
    </location>
</feature>
<dbReference type="STRING" id="4846.A0A367KJN3"/>
<evidence type="ECO:0000313" key="11">
    <source>
        <dbReference type="EMBL" id="RCI02368.1"/>
    </source>
</evidence>
<evidence type="ECO:0000256" key="1">
    <source>
        <dbReference type="ARBA" id="ARBA00004604"/>
    </source>
</evidence>